<dbReference type="InterPro" id="IPR036443">
    <property type="entry name" value="Znf_RanBP2_sf"/>
</dbReference>
<evidence type="ECO:0000256" key="2">
    <source>
        <dbReference type="ARBA" id="ARBA00022771"/>
    </source>
</evidence>
<dbReference type="GO" id="GO:0051726">
    <property type="term" value="P:regulation of cell cycle"/>
    <property type="evidence" value="ECO:0007669"/>
    <property type="project" value="InterPro"/>
</dbReference>
<dbReference type="STRING" id="99883.ENSTNIP00000008267"/>
<evidence type="ECO:0000259" key="5">
    <source>
        <dbReference type="PROSITE" id="PS01358"/>
    </source>
</evidence>
<reference evidence="7" key="1">
    <citation type="journal article" date="2004" name="Nature">
        <title>Genome duplication in the teleost fish Tetraodon nigroviridis reveals the early vertebrate proto-karyotype.</title>
        <authorList>
            <person name="Jaillon O."/>
            <person name="Aury J.-M."/>
            <person name="Brunet F."/>
            <person name="Petit J.-L."/>
            <person name="Stange-Thomann N."/>
            <person name="Mauceli E."/>
            <person name="Bouneau L."/>
            <person name="Fischer C."/>
            <person name="Ozouf-Costaz C."/>
            <person name="Bernot A."/>
            <person name="Nicaud S."/>
            <person name="Jaffe D."/>
            <person name="Fisher S."/>
            <person name="Lutfalla G."/>
            <person name="Dossat C."/>
            <person name="Segurens B."/>
            <person name="Dasilva C."/>
            <person name="Salanoubat M."/>
            <person name="Levy M."/>
            <person name="Boudet N."/>
            <person name="Castellano S."/>
            <person name="Anthouard V."/>
            <person name="Jubin C."/>
            <person name="Castelli V."/>
            <person name="Katinka M."/>
            <person name="Vacherie B."/>
            <person name="Biemont C."/>
            <person name="Skalli Z."/>
            <person name="Cattolico L."/>
            <person name="Poulain J."/>
            <person name="De Berardinis V."/>
            <person name="Cruaud C."/>
            <person name="Duprat S."/>
            <person name="Brottier P."/>
            <person name="Coutanceau J.-P."/>
            <person name="Gouzy J."/>
            <person name="Parra G."/>
            <person name="Lardier G."/>
            <person name="Chapple C."/>
            <person name="McKernan K.J."/>
            <person name="McEwan P."/>
            <person name="Bosak S."/>
            <person name="Kellis M."/>
            <person name="Volff J.-N."/>
            <person name="Guigo R."/>
            <person name="Zody M.C."/>
            <person name="Mesirov J."/>
            <person name="Lindblad-Toh K."/>
            <person name="Birren B."/>
            <person name="Nusbaum C."/>
            <person name="Kahn D."/>
            <person name="Robinson-Rechavi M."/>
            <person name="Laudet V."/>
            <person name="Schachter V."/>
            <person name="Quetier F."/>
            <person name="Saurin W."/>
            <person name="Scarpelli C."/>
            <person name="Wincker P."/>
            <person name="Lander E.S."/>
            <person name="Weissenbach J."/>
            <person name="Roest Crollius H."/>
        </authorList>
    </citation>
    <scope>NUCLEOTIDE SEQUENCE [LARGE SCALE GENOMIC DNA]</scope>
</reference>
<dbReference type="PROSITE" id="PS01358">
    <property type="entry name" value="ZF_RANBP2_1"/>
    <property type="match status" value="1"/>
</dbReference>
<dbReference type="InterPro" id="IPR016495">
    <property type="entry name" value="p53_neg-reg_MDM_2/4"/>
</dbReference>
<dbReference type="GeneTree" id="ENSGT00530000063539"/>
<dbReference type="SUPFAM" id="SSF47592">
    <property type="entry name" value="SWIB/MDM2 domain"/>
    <property type="match status" value="1"/>
</dbReference>
<dbReference type="Ensembl" id="ENSTNIT00000008433.1">
    <property type="protein sequence ID" value="ENSTNIP00000008267.1"/>
    <property type="gene ID" value="ENSTNIG00000005568.1"/>
</dbReference>
<dbReference type="GO" id="GO:0010468">
    <property type="term" value="P:regulation of gene expression"/>
    <property type="evidence" value="ECO:0007669"/>
    <property type="project" value="TreeGrafter"/>
</dbReference>
<dbReference type="GO" id="GO:0016567">
    <property type="term" value="P:protein ubiquitination"/>
    <property type="evidence" value="ECO:0007669"/>
    <property type="project" value="TreeGrafter"/>
</dbReference>
<dbReference type="GO" id="GO:0008270">
    <property type="term" value="F:zinc ion binding"/>
    <property type="evidence" value="ECO:0007669"/>
    <property type="project" value="UniProtKB-KW"/>
</dbReference>
<dbReference type="GO" id="GO:0005634">
    <property type="term" value="C:nucleus"/>
    <property type="evidence" value="ECO:0007669"/>
    <property type="project" value="InterPro"/>
</dbReference>
<dbReference type="GO" id="GO:0043066">
    <property type="term" value="P:negative regulation of apoptotic process"/>
    <property type="evidence" value="ECO:0007669"/>
    <property type="project" value="InterPro"/>
</dbReference>
<dbReference type="InterPro" id="IPR001876">
    <property type="entry name" value="Znf_RanBP2"/>
</dbReference>
<dbReference type="PANTHER" id="PTHR46858">
    <property type="entry name" value="OS05G0521000 PROTEIN"/>
    <property type="match status" value="1"/>
</dbReference>
<dbReference type="InParanoid" id="H3CJ38"/>
<dbReference type="SUPFAM" id="SSF90209">
    <property type="entry name" value="Ran binding protein zinc finger-like"/>
    <property type="match status" value="1"/>
</dbReference>
<reference evidence="6" key="2">
    <citation type="submission" date="2025-08" db="UniProtKB">
        <authorList>
            <consortium name="Ensembl"/>
        </authorList>
    </citation>
    <scope>IDENTIFICATION</scope>
</reference>
<dbReference type="Proteomes" id="UP000007303">
    <property type="component" value="Unassembled WGS sequence"/>
</dbReference>
<feature type="compositionally biased region" description="Acidic residues" evidence="4">
    <location>
        <begin position="20"/>
        <end position="31"/>
    </location>
</feature>
<reference evidence="6" key="3">
    <citation type="submission" date="2025-09" db="UniProtKB">
        <authorList>
            <consortium name="Ensembl"/>
        </authorList>
    </citation>
    <scope>IDENTIFICATION</scope>
</reference>
<name>H3CJ38_TETNG</name>
<dbReference type="AlphaFoldDB" id="H3CJ38"/>
<dbReference type="PIRSF" id="PIRSF006748">
    <property type="entry name" value="p53_MDM_2/4"/>
    <property type="match status" value="1"/>
</dbReference>
<dbReference type="InterPro" id="IPR036885">
    <property type="entry name" value="SWIB_MDM2_dom_sf"/>
</dbReference>
<dbReference type="HOGENOM" id="CLU_1514039_0_0_1"/>
<feature type="region of interest" description="Disordered" evidence="4">
    <location>
        <begin position="59"/>
        <end position="92"/>
    </location>
</feature>
<dbReference type="GO" id="GO:0002039">
    <property type="term" value="F:p53 binding"/>
    <property type="evidence" value="ECO:0007669"/>
    <property type="project" value="TreeGrafter"/>
</dbReference>
<keyword evidence="3" id="KW-0862">Zinc</keyword>
<proteinExistence type="predicted"/>
<feature type="region of interest" description="Disordered" evidence="4">
    <location>
        <begin position="1"/>
        <end position="41"/>
    </location>
</feature>
<keyword evidence="1" id="KW-0479">Metal-binding</keyword>
<dbReference type="Gene3D" id="2.30.30.380">
    <property type="entry name" value="Zn-finger domain of Sec23/24"/>
    <property type="match status" value="1"/>
</dbReference>
<evidence type="ECO:0000256" key="1">
    <source>
        <dbReference type="ARBA" id="ARBA00022723"/>
    </source>
</evidence>
<feature type="domain" description="RanBP2-type" evidence="5">
    <location>
        <begin position="146"/>
        <end position="165"/>
    </location>
</feature>
<accession>H3CJ38</accession>
<dbReference type="PANTHER" id="PTHR46858:SF13">
    <property type="entry name" value="E3 UBIQUITIN-PROTEIN LIGASE MDM2"/>
    <property type="match status" value="1"/>
</dbReference>
<protein>
    <recommendedName>
        <fullName evidence="5">RanBP2-type domain-containing protein</fullName>
    </recommendedName>
</protein>
<evidence type="ECO:0000313" key="6">
    <source>
        <dbReference type="Ensembl" id="ENSTNIP00000008267.1"/>
    </source>
</evidence>
<sequence length="178" mass="20319">RRRRRSCRSSDPGPSHNDQNENEESEDEEEGDVRKRRRSDSYSLTFDDSLSWCVIGGLGSGRDRHSSQSSESHSASTRSEVTTADPDSDSDNFSVEFEVESVASDDYNEDDASVSADDQVYEVTFFEAEEEDSFDEDTEITEADYWRCLKCDELNPPLPRNCQRCWALRCDWLPEATS</sequence>
<evidence type="ECO:0000256" key="3">
    <source>
        <dbReference type="ARBA" id="ARBA00022833"/>
    </source>
</evidence>
<keyword evidence="7" id="KW-1185">Reference proteome</keyword>
<keyword evidence="2" id="KW-0863">Zinc-finger</keyword>
<evidence type="ECO:0000256" key="4">
    <source>
        <dbReference type="SAM" id="MobiDB-lite"/>
    </source>
</evidence>
<dbReference type="GO" id="GO:0061630">
    <property type="term" value="F:ubiquitin protein ligase activity"/>
    <property type="evidence" value="ECO:0007669"/>
    <property type="project" value="TreeGrafter"/>
</dbReference>
<organism evidence="6 7">
    <name type="scientific">Tetraodon nigroviridis</name>
    <name type="common">Spotted green pufferfish</name>
    <name type="synonym">Chelonodon nigroviridis</name>
    <dbReference type="NCBI Taxonomy" id="99883"/>
    <lineage>
        <taxon>Eukaryota</taxon>
        <taxon>Metazoa</taxon>
        <taxon>Chordata</taxon>
        <taxon>Craniata</taxon>
        <taxon>Vertebrata</taxon>
        <taxon>Euteleostomi</taxon>
        <taxon>Actinopterygii</taxon>
        <taxon>Neopterygii</taxon>
        <taxon>Teleostei</taxon>
        <taxon>Neoteleostei</taxon>
        <taxon>Acanthomorphata</taxon>
        <taxon>Eupercaria</taxon>
        <taxon>Tetraodontiformes</taxon>
        <taxon>Tetradontoidea</taxon>
        <taxon>Tetraodontidae</taxon>
        <taxon>Tetraodon</taxon>
    </lineage>
</organism>
<feature type="compositionally biased region" description="Low complexity" evidence="4">
    <location>
        <begin position="67"/>
        <end position="79"/>
    </location>
</feature>
<evidence type="ECO:0000313" key="7">
    <source>
        <dbReference type="Proteomes" id="UP000007303"/>
    </source>
</evidence>